<dbReference type="AlphaFoldDB" id="A0A9P7TTK2"/>
<dbReference type="Proteomes" id="UP000732380">
    <property type="component" value="Unassembled WGS sequence"/>
</dbReference>
<organism evidence="2 3">
    <name type="scientific">Claviceps humidiphila</name>
    <dbReference type="NCBI Taxonomy" id="1294629"/>
    <lineage>
        <taxon>Eukaryota</taxon>
        <taxon>Fungi</taxon>
        <taxon>Dikarya</taxon>
        <taxon>Ascomycota</taxon>
        <taxon>Pezizomycotina</taxon>
        <taxon>Sordariomycetes</taxon>
        <taxon>Hypocreomycetidae</taxon>
        <taxon>Hypocreales</taxon>
        <taxon>Clavicipitaceae</taxon>
        <taxon>Claviceps</taxon>
    </lineage>
</organism>
<feature type="region of interest" description="Disordered" evidence="1">
    <location>
        <begin position="1"/>
        <end position="29"/>
    </location>
</feature>
<gene>
    <name evidence="2" type="ORF">E4U13_003738</name>
</gene>
<evidence type="ECO:0000256" key="1">
    <source>
        <dbReference type="SAM" id="MobiDB-lite"/>
    </source>
</evidence>
<evidence type="ECO:0000313" key="2">
    <source>
        <dbReference type="EMBL" id="KAG6113618.1"/>
    </source>
</evidence>
<name>A0A9P7TTK2_9HYPO</name>
<feature type="compositionally biased region" description="Pro residues" evidence="1">
    <location>
        <begin position="1"/>
        <end position="10"/>
    </location>
</feature>
<comment type="caution">
    <text evidence="2">The sequence shown here is derived from an EMBL/GenBank/DDBJ whole genome shotgun (WGS) entry which is preliminary data.</text>
</comment>
<accession>A0A9P7TTK2</accession>
<evidence type="ECO:0000313" key="3">
    <source>
        <dbReference type="Proteomes" id="UP000732380"/>
    </source>
</evidence>
<keyword evidence="3" id="KW-1185">Reference proteome</keyword>
<dbReference type="EMBL" id="SRQM01000291">
    <property type="protein sequence ID" value="KAG6113618.1"/>
    <property type="molecule type" value="Genomic_DNA"/>
</dbReference>
<sequence length="87" mass="9817">MEQDSSPPPESDQLRRTQQVDNASRAILTKKPVPEIDFTIHTMEDGTQSRLKPAWSMDMEHPSFGVKKRVEDSRPVLSMVGVNHGMV</sequence>
<proteinExistence type="predicted"/>
<reference evidence="2 3" key="1">
    <citation type="journal article" date="2020" name="bioRxiv">
        <title>Whole genome comparisons of ergot fungi reveals the divergence and evolution of species within the genus Claviceps are the result of varying mechanisms driving genome evolution and host range expansion.</title>
        <authorList>
            <person name="Wyka S.A."/>
            <person name="Mondo S.J."/>
            <person name="Liu M."/>
            <person name="Dettman J."/>
            <person name="Nalam V."/>
            <person name="Broders K.D."/>
        </authorList>
    </citation>
    <scope>NUCLEOTIDE SEQUENCE [LARGE SCALE GENOMIC DNA]</scope>
    <source>
        <strain evidence="2 3">LM576</strain>
    </source>
</reference>
<protein>
    <submittedName>
        <fullName evidence="2">Uncharacterized protein</fullName>
    </submittedName>
</protein>